<dbReference type="AlphaFoldDB" id="A0A8H3YDD8"/>
<dbReference type="InterPro" id="IPR032710">
    <property type="entry name" value="NTF2-like_dom_sf"/>
</dbReference>
<dbReference type="EMBL" id="BLZA01000002">
    <property type="protein sequence ID" value="GHJ83696.1"/>
    <property type="molecule type" value="Genomic_DNA"/>
</dbReference>
<sequence>MSQSLAPPFTTETAHKKVKIAQDLWNTKDAARVAQAYTPDSTWRNRDQFFQGTAAIEAFLTKKWETEHNYRLRKELFTFQDNKIAVEFWYENTLTPDESGQWYRTYGIEHWTFDANGKMSSRQMSGNTVAIAAEDRWMKDVSAINDFAIPRGHISG</sequence>
<organism evidence="1 2">
    <name type="scientific">Naganishia liquefaciens</name>
    <dbReference type="NCBI Taxonomy" id="104408"/>
    <lineage>
        <taxon>Eukaryota</taxon>
        <taxon>Fungi</taxon>
        <taxon>Dikarya</taxon>
        <taxon>Basidiomycota</taxon>
        <taxon>Agaricomycotina</taxon>
        <taxon>Tremellomycetes</taxon>
        <taxon>Filobasidiales</taxon>
        <taxon>Filobasidiaceae</taxon>
        <taxon>Naganishia</taxon>
    </lineage>
</organism>
<dbReference type="Gene3D" id="3.10.450.50">
    <property type="match status" value="1"/>
</dbReference>
<evidence type="ECO:0000313" key="1">
    <source>
        <dbReference type="EMBL" id="GHJ83696.1"/>
    </source>
</evidence>
<protein>
    <recommendedName>
        <fullName evidence="3">Nuclear transport factor 2 family protein</fullName>
    </recommendedName>
</protein>
<proteinExistence type="predicted"/>
<dbReference type="Proteomes" id="UP000620104">
    <property type="component" value="Unassembled WGS sequence"/>
</dbReference>
<dbReference type="PANTHER" id="PTHR31757:SF0">
    <property type="entry name" value="SLL0781 PROTEIN"/>
    <property type="match status" value="1"/>
</dbReference>
<reference evidence="1" key="1">
    <citation type="submission" date="2020-07" db="EMBL/GenBank/DDBJ databases">
        <title>Draft Genome Sequence of a Deep-Sea Yeast, Naganishia (Cryptococcus) liquefaciens strain N6.</title>
        <authorList>
            <person name="Han Y.W."/>
            <person name="Kajitani R."/>
            <person name="Morimoto H."/>
            <person name="Parhat M."/>
            <person name="Tsubouchi H."/>
            <person name="Bakenova O."/>
            <person name="Ogata M."/>
            <person name="Argunhan B."/>
            <person name="Aoki R."/>
            <person name="Kajiwara S."/>
            <person name="Itoh T."/>
            <person name="Iwasaki H."/>
        </authorList>
    </citation>
    <scope>NUCLEOTIDE SEQUENCE</scope>
    <source>
        <strain evidence="1">N6</strain>
    </source>
</reference>
<keyword evidence="2" id="KW-1185">Reference proteome</keyword>
<dbReference type="OrthoDB" id="14527at2759"/>
<dbReference type="Pfam" id="PF07080">
    <property type="entry name" value="DUF1348"/>
    <property type="match status" value="1"/>
</dbReference>
<accession>A0A8H3YDD8</accession>
<dbReference type="PANTHER" id="PTHR31757">
    <property type="entry name" value="SLL0781 PROTEIN"/>
    <property type="match status" value="1"/>
</dbReference>
<evidence type="ECO:0008006" key="3">
    <source>
        <dbReference type="Google" id="ProtNLM"/>
    </source>
</evidence>
<comment type="caution">
    <text evidence="1">The sequence shown here is derived from an EMBL/GenBank/DDBJ whole genome shotgun (WGS) entry which is preliminary data.</text>
</comment>
<gene>
    <name evidence="1" type="ORF">NliqN6_0098</name>
</gene>
<dbReference type="SUPFAM" id="SSF54427">
    <property type="entry name" value="NTF2-like"/>
    <property type="match status" value="1"/>
</dbReference>
<dbReference type="InterPro" id="IPR009783">
    <property type="entry name" value="DUF1348"/>
</dbReference>
<name>A0A8H3YDD8_9TREE</name>
<evidence type="ECO:0000313" key="2">
    <source>
        <dbReference type="Proteomes" id="UP000620104"/>
    </source>
</evidence>